<dbReference type="SUPFAM" id="SSF102546">
    <property type="entry name" value="RbsD-like"/>
    <property type="match status" value="1"/>
</dbReference>
<comment type="catalytic activity">
    <reaction evidence="1">
        <text>beta-D-ribopyranose = beta-D-ribofuranose</text>
        <dbReference type="Rhea" id="RHEA:25432"/>
        <dbReference type="ChEBI" id="CHEBI:27476"/>
        <dbReference type="ChEBI" id="CHEBI:47002"/>
        <dbReference type="EC" id="5.4.99.62"/>
    </reaction>
</comment>
<dbReference type="Gene3D" id="3.40.1650.10">
    <property type="entry name" value="RbsD-like domain"/>
    <property type="match status" value="1"/>
</dbReference>
<keyword evidence="4" id="KW-0413">Isomerase</keyword>
<dbReference type="InterPro" id="IPR023064">
    <property type="entry name" value="D-ribose_pyranase"/>
</dbReference>
<organism evidence="6 7">
    <name type="scientific">Ilumatobacter coccineus</name>
    <dbReference type="NCBI Taxonomy" id="467094"/>
    <lineage>
        <taxon>Bacteria</taxon>
        <taxon>Bacillati</taxon>
        <taxon>Actinomycetota</taxon>
        <taxon>Acidimicrobiia</taxon>
        <taxon>Acidimicrobiales</taxon>
        <taxon>Ilumatobacteraceae</taxon>
        <taxon>Ilumatobacter</taxon>
    </lineage>
</organism>
<evidence type="ECO:0000256" key="1">
    <source>
        <dbReference type="ARBA" id="ARBA00000223"/>
    </source>
</evidence>
<accession>A0A2G6K7X5</accession>
<keyword evidence="3" id="KW-0963">Cytoplasm</keyword>
<gene>
    <name evidence="6" type="ORF">CSA55_04830</name>
</gene>
<evidence type="ECO:0000256" key="2">
    <source>
        <dbReference type="ARBA" id="ARBA00012862"/>
    </source>
</evidence>
<dbReference type="GO" id="GO:0005829">
    <property type="term" value="C:cytosol"/>
    <property type="evidence" value="ECO:0007669"/>
    <property type="project" value="TreeGrafter"/>
</dbReference>
<dbReference type="GO" id="GO:0019303">
    <property type="term" value="P:D-ribose catabolic process"/>
    <property type="evidence" value="ECO:0007669"/>
    <property type="project" value="TreeGrafter"/>
</dbReference>
<dbReference type="GO" id="GO:0016872">
    <property type="term" value="F:intramolecular lyase activity"/>
    <property type="evidence" value="ECO:0007669"/>
    <property type="project" value="InterPro"/>
</dbReference>
<sequence length="152" mass="16318">MKRSGVIHPQLLEVLAAAGHGDLIVLADAGLRIPSHARRIDLGITCGVPTMAQVLAAVSTELVIEAAEVATEFADWNPDVYAEVMSVLNVEPSDRPHVEPSDRPHGELMADMAERAYAYVKTGDCSAYSSVVLTCGVSYLDEAIALYDRLHS</sequence>
<protein>
    <recommendedName>
        <fullName evidence="2">D-ribose pyranase</fullName>
        <ecNumber evidence="2">5.4.99.62</ecNumber>
    </recommendedName>
</protein>
<evidence type="ECO:0000256" key="3">
    <source>
        <dbReference type="ARBA" id="ARBA00022490"/>
    </source>
</evidence>
<keyword evidence="5" id="KW-0119">Carbohydrate metabolism</keyword>
<dbReference type="EMBL" id="PDSL01000065">
    <property type="protein sequence ID" value="PIE31796.1"/>
    <property type="molecule type" value="Genomic_DNA"/>
</dbReference>
<dbReference type="EC" id="5.4.99.62" evidence="2"/>
<dbReference type="PANTHER" id="PTHR37831">
    <property type="entry name" value="D-RIBOSE PYRANASE"/>
    <property type="match status" value="1"/>
</dbReference>
<evidence type="ECO:0000313" key="7">
    <source>
        <dbReference type="Proteomes" id="UP000230914"/>
    </source>
</evidence>
<dbReference type="AlphaFoldDB" id="A0A2G6K7X5"/>
<dbReference type="Proteomes" id="UP000230914">
    <property type="component" value="Unassembled WGS sequence"/>
</dbReference>
<dbReference type="NCBIfam" id="NF008761">
    <property type="entry name" value="PRK11797.1"/>
    <property type="match status" value="1"/>
</dbReference>
<dbReference type="GO" id="GO:0062193">
    <property type="term" value="F:D-ribose pyranase activity"/>
    <property type="evidence" value="ECO:0007669"/>
    <property type="project" value="UniProtKB-EC"/>
</dbReference>
<dbReference type="InterPro" id="IPR007721">
    <property type="entry name" value="RbsD_FucU"/>
</dbReference>
<evidence type="ECO:0000256" key="4">
    <source>
        <dbReference type="ARBA" id="ARBA00023235"/>
    </source>
</evidence>
<dbReference type="GO" id="GO:0048029">
    <property type="term" value="F:monosaccharide binding"/>
    <property type="evidence" value="ECO:0007669"/>
    <property type="project" value="InterPro"/>
</dbReference>
<dbReference type="PANTHER" id="PTHR37831:SF1">
    <property type="entry name" value="D-RIBOSE PYRANASE"/>
    <property type="match status" value="1"/>
</dbReference>
<dbReference type="InterPro" id="IPR023750">
    <property type="entry name" value="RbsD-like_sf"/>
</dbReference>
<dbReference type="Pfam" id="PF05025">
    <property type="entry name" value="RbsD_FucU"/>
    <property type="match status" value="1"/>
</dbReference>
<name>A0A2G6K7X5_9ACTN</name>
<proteinExistence type="predicted"/>
<reference evidence="6 7" key="1">
    <citation type="submission" date="2017-10" db="EMBL/GenBank/DDBJ databases">
        <title>Novel microbial diversity and functional potential in the marine mammal oral microbiome.</title>
        <authorList>
            <person name="Dudek N.K."/>
            <person name="Sun C.L."/>
            <person name="Burstein D."/>
            <person name="Kantor R.S."/>
            <person name="Aliaga Goltsman D.S."/>
            <person name="Bik E.M."/>
            <person name="Thomas B.C."/>
            <person name="Banfield J.F."/>
            <person name="Relman D.A."/>
        </authorList>
    </citation>
    <scope>NUCLEOTIDE SEQUENCE [LARGE SCALE GENOMIC DNA]</scope>
    <source>
        <strain evidence="6">DOLJORAL78_61_10</strain>
    </source>
</reference>
<evidence type="ECO:0000313" key="6">
    <source>
        <dbReference type="EMBL" id="PIE31796.1"/>
    </source>
</evidence>
<evidence type="ECO:0000256" key="5">
    <source>
        <dbReference type="ARBA" id="ARBA00023277"/>
    </source>
</evidence>
<comment type="caution">
    <text evidence="6">The sequence shown here is derived from an EMBL/GenBank/DDBJ whole genome shotgun (WGS) entry which is preliminary data.</text>
</comment>